<dbReference type="InterPro" id="IPR036938">
    <property type="entry name" value="PAP2/HPO_sf"/>
</dbReference>
<dbReference type="GO" id="GO:0005886">
    <property type="term" value="C:plasma membrane"/>
    <property type="evidence" value="ECO:0007669"/>
    <property type="project" value="UniProtKB-SubCell"/>
</dbReference>
<dbReference type="InterPro" id="IPR000326">
    <property type="entry name" value="PAP2/HPO"/>
</dbReference>
<keyword evidence="5" id="KW-1003">Cell membrane</keyword>
<feature type="transmembrane region" description="Helical" evidence="14">
    <location>
        <begin position="66"/>
        <end position="90"/>
    </location>
</feature>
<name>A0A672QME8_SINGR</name>
<evidence type="ECO:0000256" key="6">
    <source>
        <dbReference type="ARBA" id="ARBA00022692"/>
    </source>
</evidence>
<keyword evidence="6 14" id="KW-0812">Transmembrane</keyword>
<keyword evidence="9" id="KW-0325">Glycoprotein</keyword>
<evidence type="ECO:0000259" key="15">
    <source>
        <dbReference type="Pfam" id="PF01569"/>
    </source>
</evidence>
<dbReference type="GO" id="GO:0008195">
    <property type="term" value="F:phosphatidate phosphatase activity"/>
    <property type="evidence" value="ECO:0007669"/>
    <property type="project" value="TreeGrafter"/>
</dbReference>
<dbReference type="GO" id="GO:0043005">
    <property type="term" value="C:neuron projection"/>
    <property type="evidence" value="ECO:0007669"/>
    <property type="project" value="UniProtKB-SubCell"/>
</dbReference>
<dbReference type="SUPFAM" id="SSF48317">
    <property type="entry name" value="Acid phosphatase/Vanadium-dependent haloperoxidase"/>
    <property type="match status" value="1"/>
</dbReference>
<reference evidence="16" key="2">
    <citation type="submission" date="2025-09" db="UniProtKB">
        <authorList>
            <consortium name="Ensembl"/>
        </authorList>
    </citation>
    <scope>IDENTIFICATION</scope>
</reference>
<keyword evidence="8 14" id="KW-0472">Membrane</keyword>
<dbReference type="GO" id="GO:0007165">
    <property type="term" value="P:signal transduction"/>
    <property type="evidence" value="ECO:0007669"/>
    <property type="project" value="TreeGrafter"/>
</dbReference>
<comment type="subcellular location">
    <subcellularLocation>
        <location evidence="2">Cell membrane</location>
        <topology evidence="2">Multi-pass membrane protein</topology>
    </subcellularLocation>
    <subcellularLocation>
        <location evidence="1">Cell projection</location>
        <location evidence="1">Neuron projection</location>
    </subcellularLocation>
</comment>
<feature type="domain" description="Phosphatidic acid phosphatase type 2/haloperoxidase" evidence="15">
    <location>
        <begin position="137"/>
        <end position="213"/>
    </location>
</feature>
<evidence type="ECO:0000256" key="12">
    <source>
        <dbReference type="ARBA" id="ARBA00031595"/>
    </source>
</evidence>
<feature type="transmembrane region" description="Helical" evidence="14">
    <location>
        <begin position="192"/>
        <end position="214"/>
    </location>
</feature>
<evidence type="ECO:0000256" key="7">
    <source>
        <dbReference type="ARBA" id="ARBA00022989"/>
    </source>
</evidence>
<evidence type="ECO:0000313" key="16">
    <source>
        <dbReference type="Ensembl" id="ENSSGRP00000077224.1"/>
    </source>
</evidence>
<accession>A0A672QME8</accession>
<dbReference type="GO" id="GO:0006644">
    <property type="term" value="P:phospholipid metabolic process"/>
    <property type="evidence" value="ECO:0007669"/>
    <property type="project" value="InterPro"/>
</dbReference>
<protein>
    <recommendedName>
        <fullName evidence="4">Phospholipid phosphatase-related protein type 1</fullName>
    </recommendedName>
    <alternativeName>
        <fullName evidence="12">Inactive 2-lysophosphatidate phosphatase PLPPR1</fullName>
    </alternativeName>
    <alternativeName>
        <fullName evidence="13">Lipid phosphate phosphatase-related protein type 1</fullName>
    </alternativeName>
</protein>
<evidence type="ECO:0000256" key="2">
    <source>
        <dbReference type="ARBA" id="ARBA00004651"/>
    </source>
</evidence>
<evidence type="ECO:0000256" key="1">
    <source>
        <dbReference type="ARBA" id="ARBA00004487"/>
    </source>
</evidence>
<dbReference type="Gene3D" id="1.20.144.10">
    <property type="entry name" value="Phosphatidic acid phosphatase type 2/haloperoxidase"/>
    <property type="match status" value="1"/>
</dbReference>
<dbReference type="Pfam" id="PF01569">
    <property type="entry name" value="PAP2"/>
    <property type="match status" value="1"/>
</dbReference>
<dbReference type="AlphaFoldDB" id="A0A672QME8"/>
<dbReference type="Proteomes" id="UP000472262">
    <property type="component" value="Unassembled WGS sequence"/>
</dbReference>
<sequence length="268" mass="29437">MSTDTFVKFVSLLSVQLVIMAGTVLLAYYFECTDTFGIHVQGFFCNDADLMKPYPGVEESSFVPPLILYCVVAAAPTAIIFVGEISMYIMKSTREALIAQEKTIVTGECCYLNPLIRRIIRFIGESLLFISAKHFSSVSFGSSMDFSMYITSTIRTKSSRLAKPVLCLGILCAAFLTGLNRVSEYRNHCSDVIAGFILGSTIALFLGICVVNNFKGNHSTPTKQKQEDYRGLPLMTFPRVESPLETLSAQVMLSSASQEIISLSACSQ</sequence>
<feature type="transmembrane region" description="Helical" evidence="14">
    <location>
        <begin position="161"/>
        <end position="180"/>
    </location>
</feature>
<reference evidence="16" key="1">
    <citation type="submission" date="2025-08" db="UniProtKB">
        <authorList>
            <consortium name="Ensembl"/>
        </authorList>
    </citation>
    <scope>IDENTIFICATION</scope>
</reference>
<dbReference type="Ensembl" id="ENSSGRT00000082212.1">
    <property type="protein sequence ID" value="ENSSGRP00000077224.1"/>
    <property type="gene ID" value="ENSSGRG00000039120.1"/>
</dbReference>
<dbReference type="PANTHER" id="PTHR10165">
    <property type="entry name" value="LIPID PHOSPHATE PHOSPHATASE"/>
    <property type="match status" value="1"/>
</dbReference>
<evidence type="ECO:0000313" key="17">
    <source>
        <dbReference type="Proteomes" id="UP000472262"/>
    </source>
</evidence>
<evidence type="ECO:0000256" key="10">
    <source>
        <dbReference type="ARBA" id="ARBA00023273"/>
    </source>
</evidence>
<feature type="transmembrane region" description="Helical" evidence="14">
    <location>
        <begin position="12"/>
        <end position="30"/>
    </location>
</feature>
<proteinExistence type="inferred from homology"/>
<evidence type="ECO:0000256" key="5">
    <source>
        <dbReference type="ARBA" id="ARBA00022475"/>
    </source>
</evidence>
<comment type="similarity">
    <text evidence="3">Belongs to the PA-phosphatase related phosphoesterase family.</text>
</comment>
<dbReference type="InterPro" id="IPR043216">
    <property type="entry name" value="PAP-like"/>
</dbReference>
<evidence type="ECO:0000256" key="8">
    <source>
        <dbReference type="ARBA" id="ARBA00023136"/>
    </source>
</evidence>
<evidence type="ECO:0000256" key="11">
    <source>
        <dbReference type="ARBA" id="ARBA00029385"/>
    </source>
</evidence>
<comment type="function">
    <text evidence="11">May play a role in neurite outgrowth and neurogenesis.</text>
</comment>
<evidence type="ECO:0000256" key="4">
    <source>
        <dbReference type="ARBA" id="ARBA00018405"/>
    </source>
</evidence>
<evidence type="ECO:0000256" key="9">
    <source>
        <dbReference type="ARBA" id="ARBA00023180"/>
    </source>
</evidence>
<keyword evidence="7 14" id="KW-1133">Transmembrane helix</keyword>
<evidence type="ECO:0000256" key="13">
    <source>
        <dbReference type="ARBA" id="ARBA00032520"/>
    </source>
</evidence>
<dbReference type="PANTHER" id="PTHR10165:SF41">
    <property type="entry name" value="PHOSPHOLIPID PHOSPHATASE-RELATED PROTEIN TYPE 1"/>
    <property type="match status" value="1"/>
</dbReference>
<dbReference type="GO" id="GO:0046839">
    <property type="term" value="P:phospholipid dephosphorylation"/>
    <property type="evidence" value="ECO:0007669"/>
    <property type="project" value="TreeGrafter"/>
</dbReference>
<keyword evidence="10" id="KW-0966">Cell projection</keyword>
<keyword evidence="17" id="KW-1185">Reference proteome</keyword>
<evidence type="ECO:0000256" key="3">
    <source>
        <dbReference type="ARBA" id="ARBA00008816"/>
    </source>
</evidence>
<evidence type="ECO:0000256" key="14">
    <source>
        <dbReference type="SAM" id="Phobius"/>
    </source>
</evidence>
<organism evidence="16 17">
    <name type="scientific">Sinocyclocheilus grahami</name>
    <name type="common">Dianchi golden-line fish</name>
    <name type="synonym">Barbus grahami</name>
    <dbReference type="NCBI Taxonomy" id="75366"/>
    <lineage>
        <taxon>Eukaryota</taxon>
        <taxon>Metazoa</taxon>
        <taxon>Chordata</taxon>
        <taxon>Craniata</taxon>
        <taxon>Vertebrata</taxon>
        <taxon>Euteleostomi</taxon>
        <taxon>Actinopterygii</taxon>
        <taxon>Neopterygii</taxon>
        <taxon>Teleostei</taxon>
        <taxon>Ostariophysi</taxon>
        <taxon>Cypriniformes</taxon>
        <taxon>Cyprinidae</taxon>
        <taxon>Cyprininae</taxon>
        <taxon>Sinocyclocheilus</taxon>
    </lineage>
</organism>